<keyword evidence="15" id="KW-0687">Ribonucleoprotein</keyword>
<dbReference type="InterPro" id="IPR011332">
    <property type="entry name" value="Ribosomal_zn-bd"/>
</dbReference>
<keyword evidence="10" id="KW-0694">RNA-binding</keyword>
<dbReference type="InterPro" id="IPR019769">
    <property type="entry name" value="Trans_elong_IF5A_hypusine_site"/>
</dbReference>
<accession>A0A553I9M8</accession>
<evidence type="ECO:0000256" key="16">
    <source>
        <dbReference type="ARBA" id="ARBA00035124"/>
    </source>
</evidence>
<dbReference type="Pfam" id="PF20645">
    <property type="entry name" value="Rrn7_cyclin_C"/>
    <property type="match status" value="1"/>
</dbReference>
<evidence type="ECO:0000256" key="17">
    <source>
        <dbReference type="ARBA" id="ARBA00045962"/>
    </source>
</evidence>
<evidence type="ECO:0000256" key="18">
    <source>
        <dbReference type="SAM" id="MobiDB-lite"/>
    </source>
</evidence>
<dbReference type="SMART" id="SM01377">
    <property type="entry name" value="Ribosomal_L40e"/>
    <property type="match status" value="1"/>
</dbReference>
<dbReference type="PROSITE" id="PS00302">
    <property type="entry name" value="IF5A_HYPUSINE"/>
    <property type="match status" value="1"/>
</dbReference>
<dbReference type="GO" id="GO:0045901">
    <property type="term" value="P:positive regulation of translational elongation"/>
    <property type="evidence" value="ECO:0007669"/>
    <property type="project" value="InterPro"/>
</dbReference>
<dbReference type="GO" id="GO:0005634">
    <property type="term" value="C:nucleus"/>
    <property type="evidence" value="ECO:0007669"/>
    <property type="project" value="UniProtKB-SubCell"/>
</dbReference>
<dbReference type="InterPro" id="IPR012340">
    <property type="entry name" value="NA-bd_OB-fold"/>
</dbReference>
<evidence type="ECO:0000256" key="6">
    <source>
        <dbReference type="ARBA" id="ARBA00010570"/>
    </source>
</evidence>
<dbReference type="SUPFAM" id="SSF54236">
    <property type="entry name" value="Ubiquitin-like"/>
    <property type="match status" value="1"/>
</dbReference>
<dbReference type="InterPro" id="IPR048540">
    <property type="entry name" value="Rrn7_cyclin_N"/>
</dbReference>
<comment type="similarity">
    <text evidence="5">In the N-terminal section; belongs to the ubiquitin family.</text>
</comment>
<feature type="domain" description="Ubiquitin-like" evidence="19">
    <location>
        <begin position="805"/>
        <end position="880"/>
    </location>
</feature>
<comment type="function">
    <text evidence="1">Component of the 60S subunit of the ribosome.</text>
</comment>
<dbReference type="InterPro" id="IPR014722">
    <property type="entry name" value="Rib_uL2_dom2"/>
</dbReference>
<dbReference type="GO" id="GO:0003723">
    <property type="term" value="F:RNA binding"/>
    <property type="evidence" value="ECO:0007669"/>
    <property type="project" value="UniProtKB-KW"/>
</dbReference>
<dbReference type="InterPro" id="IPR000626">
    <property type="entry name" value="Ubiquitin-like_dom"/>
</dbReference>
<evidence type="ECO:0000313" key="21">
    <source>
        <dbReference type="Proteomes" id="UP000319160"/>
    </source>
</evidence>
<dbReference type="GO" id="GO:0005737">
    <property type="term" value="C:cytoplasm"/>
    <property type="evidence" value="ECO:0007669"/>
    <property type="project" value="UniProtKB-SubCell"/>
</dbReference>
<dbReference type="PRINTS" id="PR00348">
    <property type="entry name" value="UBIQUITIN"/>
</dbReference>
<keyword evidence="12" id="KW-0689">Ribosomal protein</keyword>
<evidence type="ECO:0000256" key="10">
    <source>
        <dbReference type="ARBA" id="ARBA00022884"/>
    </source>
</evidence>
<dbReference type="InterPro" id="IPR001975">
    <property type="entry name" value="Ribosomal_eL40_dom"/>
</dbReference>
<feature type="compositionally biased region" description="Polar residues" evidence="18">
    <location>
        <begin position="641"/>
        <end position="658"/>
    </location>
</feature>
<dbReference type="InterPro" id="IPR048670">
    <property type="entry name" value="IF5A-like_N"/>
</dbReference>
<keyword evidence="8" id="KW-1017">Isopeptide bond</keyword>
<evidence type="ECO:0000256" key="9">
    <source>
        <dbReference type="ARBA" id="ARBA00022768"/>
    </source>
</evidence>
<dbReference type="Gene3D" id="3.10.20.90">
    <property type="entry name" value="Phosphatidylinositol 3-kinase Catalytic Subunit, Chain A, domain 1"/>
    <property type="match status" value="1"/>
</dbReference>
<feature type="region of interest" description="Disordered" evidence="18">
    <location>
        <begin position="333"/>
        <end position="363"/>
    </location>
</feature>
<keyword evidence="9" id="KW-0251">Elongation factor</keyword>
<dbReference type="Gene3D" id="4.10.1060.50">
    <property type="match status" value="1"/>
</dbReference>
<dbReference type="Gene3D" id="2.30.30.30">
    <property type="match status" value="1"/>
</dbReference>
<dbReference type="GO" id="GO:0003735">
    <property type="term" value="F:structural constituent of ribosome"/>
    <property type="evidence" value="ECO:0007669"/>
    <property type="project" value="InterPro"/>
</dbReference>
<evidence type="ECO:0000256" key="2">
    <source>
        <dbReference type="ARBA" id="ARBA00004123"/>
    </source>
</evidence>
<comment type="subcellular location">
    <subcellularLocation>
        <location evidence="3">Cytoplasm</location>
    </subcellularLocation>
    <subcellularLocation>
        <location evidence="2">Nucleus</location>
    </subcellularLocation>
</comment>
<dbReference type="InterPro" id="IPR029071">
    <property type="entry name" value="Ubiquitin-like_domsf"/>
</dbReference>
<evidence type="ECO:0000256" key="3">
    <source>
        <dbReference type="ARBA" id="ARBA00004496"/>
    </source>
</evidence>
<dbReference type="Pfam" id="PF01020">
    <property type="entry name" value="Ribosomal_L40e"/>
    <property type="match status" value="1"/>
</dbReference>
<dbReference type="InterPro" id="IPR008991">
    <property type="entry name" value="Translation_prot_SH3-like_sf"/>
</dbReference>
<evidence type="ECO:0000259" key="19">
    <source>
        <dbReference type="PROSITE" id="PS50053"/>
    </source>
</evidence>
<evidence type="ECO:0000256" key="14">
    <source>
        <dbReference type="ARBA" id="ARBA00023242"/>
    </source>
</evidence>
<dbReference type="PROSITE" id="PS50053">
    <property type="entry name" value="UBIQUITIN_2"/>
    <property type="match status" value="1"/>
</dbReference>
<dbReference type="GO" id="GO:1990904">
    <property type="term" value="C:ribonucleoprotein complex"/>
    <property type="evidence" value="ECO:0007669"/>
    <property type="project" value="UniProtKB-KW"/>
</dbReference>
<dbReference type="Gene3D" id="2.40.50.140">
    <property type="entry name" value="Nucleic acid-binding proteins"/>
    <property type="match status" value="1"/>
</dbReference>
<feature type="region of interest" description="Disordered" evidence="18">
    <location>
        <begin position="625"/>
        <end position="672"/>
    </location>
</feature>
<dbReference type="SUPFAM" id="SSF50249">
    <property type="entry name" value="Nucleic acid-binding proteins"/>
    <property type="match status" value="1"/>
</dbReference>
<evidence type="ECO:0000256" key="7">
    <source>
        <dbReference type="ARBA" id="ARBA00022490"/>
    </source>
</evidence>
<dbReference type="InterPro" id="IPR038587">
    <property type="entry name" value="Ribosomal_eL40_sf"/>
</dbReference>
<dbReference type="Pfam" id="PF20644">
    <property type="entry name" value="Rrn7_cyclin_N"/>
    <property type="match status" value="1"/>
</dbReference>
<dbReference type="InterPro" id="IPR020189">
    <property type="entry name" value="IF5A_C"/>
</dbReference>
<dbReference type="Proteomes" id="UP000319160">
    <property type="component" value="Unassembled WGS sequence"/>
</dbReference>
<evidence type="ECO:0000256" key="4">
    <source>
        <dbReference type="ARBA" id="ARBA00006016"/>
    </source>
</evidence>
<evidence type="ECO:0000256" key="15">
    <source>
        <dbReference type="ARBA" id="ARBA00023274"/>
    </source>
</evidence>
<dbReference type="InterPro" id="IPR001884">
    <property type="entry name" value="IF5A-like"/>
</dbReference>
<dbReference type="InterPro" id="IPR019954">
    <property type="entry name" value="Ubiquitin_CS"/>
</dbReference>
<reference evidence="21" key="1">
    <citation type="submission" date="2019-06" db="EMBL/GenBank/DDBJ databases">
        <title>Draft genome sequence of the griseofulvin-producing fungus Xylaria cubensis strain G536.</title>
        <authorList>
            <person name="Mead M.E."/>
            <person name="Raja H.A."/>
            <person name="Steenwyk J.L."/>
            <person name="Knowles S.L."/>
            <person name="Oberlies N.H."/>
            <person name="Rokas A."/>
        </authorList>
    </citation>
    <scope>NUCLEOTIDE SEQUENCE [LARGE SCALE GENOMIC DNA]</scope>
    <source>
        <strain evidence="21">G536</strain>
    </source>
</reference>
<dbReference type="NCBIfam" id="TIGR00037">
    <property type="entry name" value="eIF_5A"/>
    <property type="match status" value="1"/>
</dbReference>
<dbReference type="GO" id="GO:0003746">
    <property type="term" value="F:translation elongation factor activity"/>
    <property type="evidence" value="ECO:0007669"/>
    <property type="project" value="UniProtKB-KW"/>
</dbReference>
<dbReference type="GO" id="GO:0016567">
    <property type="term" value="P:protein ubiquitination"/>
    <property type="evidence" value="ECO:0007669"/>
    <property type="project" value="UniProtKB-ARBA"/>
</dbReference>
<dbReference type="PANTHER" id="PTHR11673">
    <property type="entry name" value="TRANSLATION INITIATION FACTOR 5A FAMILY MEMBER"/>
    <property type="match status" value="1"/>
</dbReference>
<dbReference type="Pfam" id="PF21485">
    <property type="entry name" value="IF5A-like_N"/>
    <property type="match status" value="1"/>
</dbReference>
<evidence type="ECO:0000256" key="1">
    <source>
        <dbReference type="ARBA" id="ARBA00002241"/>
    </source>
</evidence>
<evidence type="ECO:0000313" key="20">
    <source>
        <dbReference type="EMBL" id="TRX96909.1"/>
    </source>
</evidence>
<dbReference type="PROSITE" id="PS00299">
    <property type="entry name" value="UBIQUITIN_1"/>
    <property type="match status" value="1"/>
</dbReference>
<feature type="compositionally biased region" description="Polar residues" evidence="18">
    <location>
        <begin position="342"/>
        <end position="359"/>
    </location>
</feature>
<dbReference type="OrthoDB" id="428577at2759"/>
<evidence type="ECO:0000256" key="12">
    <source>
        <dbReference type="ARBA" id="ARBA00022980"/>
    </source>
</evidence>
<keyword evidence="21" id="KW-1185">Reference proteome</keyword>
<name>A0A553I9M8_9PEZI</name>
<keyword evidence="14" id="KW-0539">Nucleus</keyword>
<dbReference type="EMBL" id="VFLP01000008">
    <property type="protein sequence ID" value="TRX96909.1"/>
    <property type="molecule type" value="Genomic_DNA"/>
</dbReference>
<dbReference type="SUPFAM" id="SSF57829">
    <property type="entry name" value="Zn-binding ribosomal proteins"/>
    <property type="match status" value="1"/>
</dbReference>
<evidence type="ECO:0000256" key="5">
    <source>
        <dbReference type="ARBA" id="ARBA00008373"/>
    </source>
</evidence>
<dbReference type="FunFam" id="4.10.1060.50:FF:000001">
    <property type="entry name" value="ubiquitin-60S ribosomal protein L40"/>
    <property type="match status" value="1"/>
</dbReference>
<organism evidence="20 21">
    <name type="scientific">Xylaria flabelliformis</name>
    <dbReference type="NCBI Taxonomy" id="2512241"/>
    <lineage>
        <taxon>Eukaryota</taxon>
        <taxon>Fungi</taxon>
        <taxon>Dikarya</taxon>
        <taxon>Ascomycota</taxon>
        <taxon>Pezizomycotina</taxon>
        <taxon>Sordariomycetes</taxon>
        <taxon>Xylariomycetidae</taxon>
        <taxon>Xylariales</taxon>
        <taxon>Xylariaceae</taxon>
        <taxon>Xylaria</taxon>
    </lineage>
</organism>
<keyword evidence="13" id="KW-0385">Hypusine</keyword>
<dbReference type="SUPFAM" id="SSF50104">
    <property type="entry name" value="Translation proteins SH3-like domain"/>
    <property type="match status" value="1"/>
</dbReference>
<comment type="similarity">
    <text evidence="6">In the C-terminal section; belongs to the eukaryotic ribosomal protein eL40 family.</text>
</comment>
<dbReference type="GO" id="GO:0005840">
    <property type="term" value="C:ribosome"/>
    <property type="evidence" value="ECO:0007669"/>
    <property type="project" value="UniProtKB-KW"/>
</dbReference>
<dbReference type="AlphaFoldDB" id="A0A553I9M8"/>
<sequence length="932" mass="104836">MADDEHHHDFDQGSAGASATFPMQCSALRKGGHVVIKNRPCKIVDMSTSKTGKHGHAKVHLVAIDIFTDKKLEELCPSTHNMDVPNILTETHEVMTVTDDGFLHLITDQGKVTEDTKMPDGEMGETIRSNLEKAEDPDDPTVIMVTVKTAMGETHVTKVDIQALMSKDGKKATETVVVVGRRYPPRLDAECQPTALGGRQPWQSIPMARTRYHKFRGGERCDECGARHWFAQDALRYCRNGHRLEGFANHEPDEDAFGSQGKVSRKKKEARQKVAVKLSGDEGRELYLEVVQLILIRQVRWLVDAQGFPDDFAELVRALWTLRVRNLPLRERGGRKGDESDAATSQTTLFSAQSETGESSGVDLSDATTAATWASDARRRWKLPKLVDTLALCYLACLVRRLPVSTGDFCNWVQKGDLEFLAALNQIPRNVRDRLPAEYHGALHVRDHLPAGRLHATVQQLVISFKVNFDMIMPPLNYVPIIIRFITDLVLPSSYSSFVSTLLPDDDSSEQLTQHSPDNPEILLASLVVVSTKLLFSLDNVERTPLSKQDLRQTKVDWKEWQKIITERPAPARAHLTRGEEYKVTADDTLSMDKTKLDDYMDWFEKMWLFGGEPKTTERVRNLFEQKRSSDTADESKYPDTNDQTKQQYEQLGRSITSVRPVVETTENEKTQPRNLCPVWRSEAELPDAAKVLYGKAAELAAIPLATLIRGAVQVERQIELWCIEKTNGKGKGKGKAKTKIRVVVEEASDDEFQHKRARAATWQTDDGAHTPNPPPLLNIIDFALASILRTVNTDKHPRGKAAKMQIFVKTLTGKTITLEVESSDTIDNVKSKIQDKEGIPPDQQRLIFAGKQLEDGRTLSDYNIQKESTLHLVLRLRGGIIEPSLKALASKFNCDKMICRKCYARLPPRATNCRKKKCGHTNQLRPKKKLK</sequence>
<dbReference type="SMART" id="SM00213">
    <property type="entry name" value="UBQ"/>
    <property type="match status" value="1"/>
</dbReference>
<comment type="similarity">
    <text evidence="4">Belongs to the eIF-5A family.</text>
</comment>
<comment type="subunit">
    <text evidence="16">Part of the 60S ribosomal subunit.</text>
</comment>
<proteinExistence type="inferred from homology"/>
<comment type="function">
    <text evidence="17">Component of the ribosome, a large ribonucleoprotein complex responsible for the synthesis of proteins in the cell. The small ribosomal subunit (SSU) binds messenger RNAs (mRNAs) and translates the encoded message by selecting cognate aminoacyl-transfer RNA (tRNA) molecules. The large subunit (LSU) contains the ribosomal catalytic site termed the peptidyl transferase center (PTC), which catalyzes the formation of peptide bonds, thereby polymerizing the amino acids delivered by tRNAs into a polypeptide chain. The nascent polypeptides leave the ribosome through a tunnel in the LSU and interact with protein factors that function in enzymatic processing, targeting, and the membrane insertion of nascent chains at the exit of the ribosomal tunnel. eL40 is essential for translation of a subset of cellular transcripts, including stress response transcripts, such as DDR2.</text>
</comment>
<evidence type="ECO:0000256" key="8">
    <source>
        <dbReference type="ARBA" id="ARBA00022499"/>
    </source>
</evidence>
<comment type="caution">
    <text evidence="20">The sequence shown here is derived from an EMBL/GenBank/DDBJ whole genome shotgun (WGS) entry which is preliminary data.</text>
</comment>
<dbReference type="GO" id="GO:0045905">
    <property type="term" value="P:positive regulation of translational termination"/>
    <property type="evidence" value="ECO:0007669"/>
    <property type="project" value="InterPro"/>
</dbReference>
<dbReference type="FunFam" id="2.30.30.30:FF:000007">
    <property type="entry name" value="Eukaryotic translation initiation factor 5A"/>
    <property type="match status" value="1"/>
</dbReference>
<protein>
    <recommendedName>
        <fullName evidence="19">Ubiquitin-like domain-containing protein</fullName>
    </recommendedName>
</protein>
<dbReference type="SMART" id="SM01376">
    <property type="entry name" value="eIF-5a"/>
    <property type="match status" value="1"/>
</dbReference>
<gene>
    <name evidence="20" type="ORF">FHL15_002215</name>
</gene>
<dbReference type="Pfam" id="PF00240">
    <property type="entry name" value="ubiquitin"/>
    <property type="match status" value="1"/>
</dbReference>
<feature type="compositionally biased region" description="Basic and acidic residues" evidence="18">
    <location>
        <begin position="625"/>
        <end position="640"/>
    </location>
</feature>
<dbReference type="Pfam" id="PF01287">
    <property type="entry name" value="eIF-5a"/>
    <property type="match status" value="1"/>
</dbReference>
<dbReference type="FunFam" id="3.10.20.90:FF:000014">
    <property type="entry name" value="Ubiquitin-60S ribosomal L40 fusion"/>
    <property type="match status" value="1"/>
</dbReference>
<keyword evidence="11" id="KW-0648">Protein biosynthesis</keyword>
<dbReference type="InterPro" id="IPR019956">
    <property type="entry name" value="Ubiquitin_dom"/>
</dbReference>
<dbReference type="GO" id="GO:0000055">
    <property type="term" value="P:ribosomal large subunit export from nucleus"/>
    <property type="evidence" value="ECO:0007669"/>
    <property type="project" value="UniProtKB-ARBA"/>
</dbReference>
<dbReference type="CDD" id="cd01803">
    <property type="entry name" value="Ubl_ubiquitin"/>
    <property type="match status" value="1"/>
</dbReference>
<keyword evidence="7" id="KW-0963">Cytoplasm</keyword>
<dbReference type="InterPro" id="IPR048538">
    <property type="entry name" value="Rrn7_cyclin_C"/>
</dbReference>
<evidence type="ECO:0000256" key="11">
    <source>
        <dbReference type="ARBA" id="ARBA00022917"/>
    </source>
</evidence>
<evidence type="ECO:0000256" key="13">
    <source>
        <dbReference type="ARBA" id="ARBA00023071"/>
    </source>
</evidence>
<dbReference type="STRING" id="2512241.A0A553I9M8"/>
<dbReference type="GO" id="GO:0043022">
    <property type="term" value="F:ribosome binding"/>
    <property type="evidence" value="ECO:0007669"/>
    <property type="project" value="InterPro"/>
</dbReference>